<gene>
    <name evidence="2" type="ORF">ACFORO_32945</name>
</gene>
<dbReference type="EMBL" id="JBHRWI010000043">
    <property type="protein sequence ID" value="MFC3515019.1"/>
    <property type="molecule type" value="Genomic_DNA"/>
</dbReference>
<keyword evidence="1" id="KW-1133">Transmembrane helix</keyword>
<keyword evidence="3" id="KW-1185">Reference proteome</keyword>
<dbReference type="Proteomes" id="UP001595764">
    <property type="component" value="Unassembled WGS sequence"/>
</dbReference>
<keyword evidence="1" id="KW-0812">Transmembrane</keyword>
<protein>
    <submittedName>
        <fullName evidence="2">Uncharacterized protein</fullName>
    </submittedName>
</protein>
<feature type="transmembrane region" description="Helical" evidence="1">
    <location>
        <begin position="20"/>
        <end position="40"/>
    </location>
</feature>
<evidence type="ECO:0000256" key="1">
    <source>
        <dbReference type="SAM" id="Phobius"/>
    </source>
</evidence>
<reference evidence="3" key="1">
    <citation type="journal article" date="2019" name="Int. J. Syst. Evol. Microbiol.">
        <title>The Global Catalogue of Microorganisms (GCM) 10K type strain sequencing project: providing services to taxonomists for standard genome sequencing and annotation.</title>
        <authorList>
            <consortium name="The Broad Institute Genomics Platform"/>
            <consortium name="The Broad Institute Genome Sequencing Center for Infectious Disease"/>
            <person name="Wu L."/>
            <person name="Ma J."/>
        </authorList>
    </citation>
    <scope>NUCLEOTIDE SEQUENCE [LARGE SCALE GENOMIC DNA]</scope>
    <source>
        <strain evidence="3">CGMCC 4.7682</strain>
    </source>
</reference>
<keyword evidence="1" id="KW-0472">Membrane</keyword>
<accession>A0ABV7QSQ5</accession>
<evidence type="ECO:0000313" key="3">
    <source>
        <dbReference type="Proteomes" id="UP001595764"/>
    </source>
</evidence>
<name>A0ABV7QSQ5_9PSEU</name>
<evidence type="ECO:0000313" key="2">
    <source>
        <dbReference type="EMBL" id="MFC3515019.1"/>
    </source>
</evidence>
<organism evidence="2 3">
    <name type="scientific">Amycolatopsis halotolerans</name>
    <dbReference type="NCBI Taxonomy" id="330083"/>
    <lineage>
        <taxon>Bacteria</taxon>
        <taxon>Bacillati</taxon>
        <taxon>Actinomycetota</taxon>
        <taxon>Actinomycetes</taxon>
        <taxon>Pseudonocardiales</taxon>
        <taxon>Pseudonocardiaceae</taxon>
        <taxon>Amycolatopsis</taxon>
    </lineage>
</organism>
<proteinExistence type="predicted"/>
<sequence>MSELIAQAAAELRDAVTPRAPTALALIGVVVGAIIAWRTFTSQNQANEKNLAALKAQLDLQRDDSRRQADLHSAQGEALALQVRQMTSQLEREQRFDAEAVRVIKHVIDNTDLKQSQLKVIVTNTSPRPIHDLDIVFSDGVTLHDCVIGDQQVGPGRQRSPDSQVGILTAETAVRYFSGYVDRSLASRLKFKITYRTRYSHWVDDMCIPEKIEPGVDPFAAHDSDGASTAS</sequence>
<dbReference type="RefSeq" id="WP_377873513.1">
    <property type="nucleotide sequence ID" value="NZ_JBHMAY010000052.1"/>
</dbReference>
<comment type="caution">
    <text evidence="2">The sequence shown here is derived from an EMBL/GenBank/DDBJ whole genome shotgun (WGS) entry which is preliminary data.</text>
</comment>